<feature type="transmembrane region" description="Helical" evidence="8">
    <location>
        <begin position="118"/>
        <end position="140"/>
    </location>
</feature>
<dbReference type="GO" id="GO:0009847">
    <property type="term" value="P:spore germination"/>
    <property type="evidence" value="ECO:0007669"/>
    <property type="project" value="InterPro"/>
</dbReference>
<dbReference type="Pfam" id="PF03845">
    <property type="entry name" value="Spore_permease"/>
    <property type="match status" value="1"/>
</dbReference>
<gene>
    <name evidence="9" type="ORF">GCM10007063_33450</name>
</gene>
<feature type="transmembrane region" description="Helical" evidence="8">
    <location>
        <begin position="307"/>
        <end position="325"/>
    </location>
</feature>
<keyword evidence="5 8" id="KW-0812">Transmembrane</keyword>
<dbReference type="AlphaFoldDB" id="A0A917V176"/>
<keyword evidence="3" id="KW-0813">Transport</keyword>
<proteinExistence type="inferred from homology"/>
<feature type="transmembrane region" description="Helical" evidence="8">
    <location>
        <begin position="88"/>
        <end position="112"/>
    </location>
</feature>
<evidence type="ECO:0000256" key="4">
    <source>
        <dbReference type="ARBA" id="ARBA00022544"/>
    </source>
</evidence>
<feature type="transmembrane region" description="Helical" evidence="8">
    <location>
        <begin position="340"/>
        <end position="358"/>
    </location>
</feature>
<evidence type="ECO:0000256" key="5">
    <source>
        <dbReference type="ARBA" id="ARBA00022692"/>
    </source>
</evidence>
<reference evidence="9" key="1">
    <citation type="journal article" date="2014" name="Int. J. Syst. Evol. Microbiol.">
        <title>Complete genome sequence of Corynebacterium casei LMG S-19264T (=DSM 44701T), isolated from a smear-ripened cheese.</title>
        <authorList>
            <consortium name="US DOE Joint Genome Institute (JGI-PGF)"/>
            <person name="Walter F."/>
            <person name="Albersmeier A."/>
            <person name="Kalinowski J."/>
            <person name="Ruckert C."/>
        </authorList>
    </citation>
    <scope>NUCLEOTIDE SEQUENCE</scope>
    <source>
        <strain evidence="9">JCM 12580</strain>
    </source>
</reference>
<dbReference type="RefSeq" id="WP_188634251.1">
    <property type="nucleotide sequence ID" value="NZ_BMNQ01000083.1"/>
</dbReference>
<evidence type="ECO:0000313" key="10">
    <source>
        <dbReference type="Proteomes" id="UP000658382"/>
    </source>
</evidence>
<evidence type="ECO:0000256" key="1">
    <source>
        <dbReference type="ARBA" id="ARBA00004141"/>
    </source>
</evidence>
<feature type="transmembrane region" description="Helical" evidence="8">
    <location>
        <begin position="192"/>
        <end position="210"/>
    </location>
</feature>
<feature type="transmembrane region" description="Helical" evidence="8">
    <location>
        <begin position="147"/>
        <end position="172"/>
    </location>
</feature>
<dbReference type="Gene3D" id="1.20.1740.10">
    <property type="entry name" value="Amino acid/polyamine transporter I"/>
    <property type="match status" value="1"/>
</dbReference>
<evidence type="ECO:0000256" key="8">
    <source>
        <dbReference type="SAM" id="Phobius"/>
    </source>
</evidence>
<organism evidence="9 10">
    <name type="scientific">Lentibacillus kapialis</name>
    <dbReference type="NCBI Taxonomy" id="340214"/>
    <lineage>
        <taxon>Bacteria</taxon>
        <taxon>Bacillati</taxon>
        <taxon>Bacillota</taxon>
        <taxon>Bacilli</taxon>
        <taxon>Bacillales</taxon>
        <taxon>Bacillaceae</taxon>
        <taxon>Lentibacillus</taxon>
    </lineage>
</organism>
<reference evidence="9" key="2">
    <citation type="submission" date="2020-09" db="EMBL/GenBank/DDBJ databases">
        <authorList>
            <person name="Sun Q."/>
            <person name="Ohkuma M."/>
        </authorList>
    </citation>
    <scope>NUCLEOTIDE SEQUENCE</scope>
    <source>
        <strain evidence="9">JCM 12580</strain>
    </source>
</reference>
<keyword evidence="10" id="KW-1185">Reference proteome</keyword>
<dbReference type="PANTHER" id="PTHR34975:SF2">
    <property type="entry name" value="SPORE GERMINATION PROTEIN A2"/>
    <property type="match status" value="1"/>
</dbReference>
<comment type="similarity">
    <text evidence="2">Belongs to the amino acid-polyamine-organocation (APC) superfamily. Spore germination protein (SGP) (TC 2.A.3.9) family.</text>
</comment>
<feature type="transmembrane region" description="Helical" evidence="8">
    <location>
        <begin position="15"/>
        <end position="34"/>
    </location>
</feature>
<dbReference type="PANTHER" id="PTHR34975">
    <property type="entry name" value="SPORE GERMINATION PROTEIN A2"/>
    <property type="match status" value="1"/>
</dbReference>
<keyword evidence="6 8" id="KW-1133">Transmembrane helix</keyword>
<feature type="transmembrane region" description="Helical" evidence="8">
    <location>
        <begin position="222"/>
        <end position="244"/>
    </location>
</feature>
<evidence type="ECO:0000313" key="9">
    <source>
        <dbReference type="EMBL" id="GGK08359.1"/>
    </source>
</evidence>
<feature type="transmembrane region" description="Helical" evidence="8">
    <location>
        <begin position="273"/>
        <end position="295"/>
    </location>
</feature>
<accession>A0A917V176</accession>
<dbReference type="EMBL" id="BMNQ01000083">
    <property type="protein sequence ID" value="GGK08359.1"/>
    <property type="molecule type" value="Genomic_DNA"/>
</dbReference>
<name>A0A917V176_9BACI</name>
<comment type="caution">
    <text evidence="9">The sequence shown here is derived from an EMBL/GenBank/DDBJ whole genome shotgun (WGS) entry which is preliminary data.</text>
</comment>
<dbReference type="NCBIfam" id="TIGR00912">
    <property type="entry name" value="2A0309"/>
    <property type="match status" value="1"/>
</dbReference>
<keyword evidence="4" id="KW-0309">Germination</keyword>
<keyword evidence="7 8" id="KW-0472">Membrane</keyword>
<dbReference type="InterPro" id="IPR004761">
    <property type="entry name" value="Spore_GerAB"/>
</dbReference>
<evidence type="ECO:0000256" key="3">
    <source>
        <dbReference type="ARBA" id="ARBA00022448"/>
    </source>
</evidence>
<protein>
    <submittedName>
        <fullName evidence="9">Germination protein GerB</fullName>
    </submittedName>
</protein>
<evidence type="ECO:0000256" key="6">
    <source>
        <dbReference type="ARBA" id="ARBA00022989"/>
    </source>
</evidence>
<feature type="transmembrane region" description="Helical" evidence="8">
    <location>
        <begin position="46"/>
        <end position="68"/>
    </location>
</feature>
<dbReference type="GO" id="GO:0016020">
    <property type="term" value="C:membrane"/>
    <property type="evidence" value="ECO:0007669"/>
    <property type="project" value="UniProtKB-SubCell"/>
</dbReference>
<sequence length="372" mass="42585">MDINLKVKQGLRIRAFYLFFIMSGIQIGVGVMGTPKYIFLDAQQDSWISVLMAYAAMLIVLWVMLLILKSYDNADILGIQVDIFGTWIGKLLGTVYMLYFAFVLLVVLVTYIDVVQLFIFPQINTWLLGFLLLSLVVYCVAGGLRSIVGVVFLFFILSHWLLLLLAKPISLIDISNYQPVWQASMIDLLKGAKSTTFTFTGFEIIFWIYPFIRNKNQVWRPIFLGATWSAGIILLNTLIVIGYFSATQARTIEWSVLSLFKIVELPFIARFDFIVVAEWMMITLPTMMLLMWAITQGMKRLYHVPKRITLYAAALIFLVVCGFIDEHHLIMALNNQANSIAFWIIFVYPLALLPIVKLKKAWQSRSKKGAKR</sequence>
<evidence type="ECO:0000256" key="7">
    <source>
        <dbReference type="ARBA" id="ARBA00023136"/>
    </source>
</evidence>
<dbReference type="Proteomes" id="UP000658382">
    <property type="component" value="Unassembled WGS sequence"/>
</dbReference>
<comment type="subcellular location">
    <subcellularLocation>
        <location evidence="1">Membrane</location>
        <topology evidence="1">Multi-pass membrane protein</topology>
    </subcellularLocation>
</comment>
<evidence type="ECO:0000256" key="2">
    <source>
        <dbReference type="ARBA" id="ARBA00007998"/>
    </source>
</evidence>